<dbReference type="InterPro" id="IPR020806">
    <property type="entry name" value="PKS_PP-bd"/>
</dbReference>
<dbReference type="PROSITE" id="PS00606">
    <property type="entry name" value="KS3_1"/>
    <property type="match status" value="1"/>
</dbReference>
<evidence type="ECO:0000256" key="20">
    <source>
        <dbReference type="ARBA" id="ARBA00084020"/>
    </source>
</evidence>
<gene>
    <name evidence="25" type="ORF">GGR93_002147</name>
</gene>
<dbReference type="InterPro" id="IPR018201">
    <property type="entry name" value="Ketoacyl_synth_AS"/>
</dbReference>
<evidence type="ECO:0000256" key="15">
    <source>
        <dbReference type="ARBA" id="ARBA00058455"/>
    </source>
</evidence>
<dbReference type="Gene3D" id="3.40.366.10">
    <property type="entry name" value="Malonyl-Coenzyme A Acyl Carrier Protein, domain 2"/>
    <property type="match status" value="1"/>
</dbReference>
<keyword evidence="5 25" id="KW-0808">Transferase</keyword>
<dbReference type="InterPro" id="IPR036291">
    <property type="entry name" value="NAD(P)-bd_dom_sf"/>
</dbReference>
<dbReference type="SUPFAM" id="SSF51735">
    <property type="entry name" value="NAD(P)-binding Rossmann-fold domains"/>
    <property type="match status" value="2"/>
</dbReference>
<evidence type="ECO:0000256" key="4">
    <source>
        <dbReference type="ARBA" id="ARBA00022553"/>
    </source>
</evidence>
<comment type="cofactor">
    <cofactor evidence="2">
        <name>pantetheine 4'-phosphate</name>
        <dbReference type="ChEBI" id="CHEBI:47942"/>
    </cofactor>
</comment>
<dbReference type="Gene3D" id="3.30.70.3290">
    <property type="match status" value="1"/>
</dbReference>
<dbReference type="InterPro" id="IPR042104">
    <property type="entry name" value="PKS_dehydratase_sf"/>
</dbReference>
<keyword evidence="4" id="KW-0597">Phosphoprotein</keyword>
<dbReference type="Pfam" id="PF00698">
    <property type="entry name" value="Acyl_transf_1"/>
    <property type="match status" value="1"/>
</dbReference>
<dbReference type="SUPFAM" id="SSF55048">
    <property type="entry name" value="Probable ACP-binding domain of malonyl-CoA ACP transacylase"/>
    <property type="match status" value="1"/>
</dbReference>
<dbReference type="CDD" id="cd00833">
    <property type="entry name" value="PKS"/>
    <property type="match status" value="1"/>
</dbReference>
<evidence type="ECO:0000259" key="24">
    <source>
        <dbReference type="PROSITE" id="PS52019"/>
    </source>
</evidence>
<dbReference type="SUPFAM" id="SSF53474">
    <property type="entry name" value="alpha/beta-Hydrolases"/>
    <property type="match status" value="1"/>
</dbReference>
<dbReference type="InterPro" id="IPR057326">
    <property type="entry name" value="KR_dom"/>
</dbReference>
<evidence type="ECO:0000256" key="12">
    <source>
        <dbReference type="ARBA" id="ARBA00051971"/>
    </source>
</evidence>
<dbReference type="Pfam" id="PF00550">
    <property type="entry name" value="PP-binding"/>
    <property type="match status" value="1"/>
</dbReference>
<dbReference type="InterPro" id="IPR036736">
    <property type="entry name" value="ACP-like_sf"/>
</dbReference>
<dbReference type="SUPFAM" id="SSF52151">
    <property type="entry name" value="FabD/lysophospholipase-like"/>
    <property type="match status" value="1"/>
</dbReference>
<dbReference type="InterPro" id="IPR009081">
    <property type="entry name" value="PP-bd_ACP"/>
</dbReference>
<keyword evidence="10" id="KW-0511">Multifunctional enzyme</keyword>
<evidence type="ECO:0000256" key="1">
    <source>
        <dbReference type="ARBA" id="ARBA00001937"/>
    </source>
</evidence>
<evidence type="ECO:0000259" key="23">
    <source>
        <dbReference type="PROSITE" id="PS52004"/>
    </source>
</evidence>
<dbReference type="SMART" id="SM00823">
    <property type="entry name" value="PKS_PP"/>
    <property type="match status" value="1"/>
</dbReference>
<feature type="region of interest" description="C-terminal hotdog fold" evidence="21">
    <location>
        <begin position="1545"/>
        <end position="1693"/>
    </location>
</feature>
<comment type="cofactor">
    <cofactor evidence="1">
        <name>NADP(+)</name>
        <dbReference type="ChEBI" id="CHEBI:58349"/>
    </cofactor>
</comment>
<dbReference type="SMART" id="SM00822">
    <property type="entry name" value="PKS_KR"/>
    <property type="match status" value="1"/>
</dbReference>
<dbReference type="GO" id="GO:0006633">
    <property type="term" value="P:fatty acid biosynthetic process"/>
    <property type="evidence" value="ECO:0007669"/>
    <property type="project" value="InterPro"/>
</dbReference>
<dbReference type="Pfam" id="PF00975">
    <property type="entry name" value="Thioesterase"/>
    <property type="match status" value="1"/>
</dbReference>
<dbReference type="PANTHER" id="PTHR43775">
    <property type="entry name" value="FATTY ACID SYNTHASE"/>
    <property type="match status" value="1"/>
</dbReference>
<evidence type="ECO:0000256" key="8">
    <source>
        <dbReference type="ARBA" id="ARBA00023002"/>
    </source>
</evidence>
<dbReference type="InterPro" id="IPR049552">
    <property type="entry name" value="PKS_DH_N"/>
</dbReference>
<dbReference type="InterPro" id="IPR014043">
    <property type="entry name" value="Acyl_transferase_dom"/>
</dbReference>
<evidence type="ECO:0000256" key="2">
    <source>
        <dbReference type="ARBA" id="ARBA00001957"/>
    </source>
</evidence>
<keyword evidence="7" id="KW-0521">NADP</keyword>
<dbReference type="FunFam" id="3.40.47.10:FF:000042">
    <property type="entry name" value="Polyketide synthase Pks13"/>
    <property type="match status" value="1"/>
</dbReference>
<evidence type="ECO:0000256" key="16">
    <source>
        <dbReference type="ARBA" id="ARBA00066974"/>
    </source>
</evidence>
<dbReference type="EC" id="2.3.1.292" evidence="16"/>
<evidence type="ECO:0000256" key="18">
    <source>
        <dbReference type="ARBA" id="ARBA00075053"/>
    </source>
</evidence>
<comment type="catalytic activity">
    <reaction evidence="11">
        <text>17-(4-hydroxyphenyl)heptadecanoyl-[(phenol)carboxyphthiodiolenone synthase] + 2 (S)-methylmalonyl-CoA + 3 malonyl-CoA + 5 NADPH + 10 H(+) = C35-(phenol)carboxyphthiodiolenone-[(phenol)carboxyphthiodiolenone synthase] + 5 CO2 + 5 NADP(+) + 5 CoA + 2 H2O</text>
        <dbReference type="Rhea" id="RHEA:57756"/>
        <dbReference type="Rhea" id="RHEA-COMP:14272"/>
        <dbReference type="Rhea" id="RHEA-COMP:14989"/>
        <dbReference type="ChEBI" id="CHEBI:15377"/>
        <dbReference type="ChEBI" id="CHEBI:15378"/>
        <dbReference type="ChEBI" id="CHEBI:16526"/>
        <dbReference type="ChEBI" id="CHEBI:57287"/>
        <dbReference type="ChEBI" id="CHEBI:57327"/>
        <dbReference type="ChEBI" id="CHEBI:57384"/>
        <dbReference type="ChEBI" id="CHEBI:57783"/>
        <dbReference type="ChEBI" id="CHEBI:58349"/>
        <dbReference type="ChEBI" id="CHEBI:133300"/>
        <dbReference type="ChEBI" id="CHEBI:142259"/>
        <dbReference type="EC" id="2.3.1.292"/>
    </reaction>
</comment>
<keyword evidence="6" id="KW-0276">Fatty acid metabolism</keyword>
<feature type="domain" description="Ketosynthase family 3 (KS3)" evidence="23">
    <location>
        <begin position="22"/>
        <end position="450"/>
    </location>
</feature>
<evidence type="ECO:0000256" key="3">
    <source>
        <dbReference type="ARBA" id="ARBA00022450"/>
    </source>
</evidence>
<dbReference type="Pfam" id="PF02801">
    <property type="entry name" value="Ketoacyl-synt_C"/>
    <property type="match status" value="1"/>
</dbReference>
<dbReference type="InterPro" id="IPR013968">
    <property type="entry name" value="PKS_KR"/>
</dbReference>
<dbReference type="InterPro" id="IPR020802">
    <property type="entry name" value="TesA-like"/>
</dbReference>
<dbReference type="SMART" id="SM00827">
    <property type="entry name" value="PKS_AT"/>
    <property type="match status" value="1"/>
</dbReference>
<feature type="domain" description="Carrier" evidence="22">
    <location>
        <begin position="1787"/>
        <end position="1862"/>
    </location>
</feature>
<dbReference type="InterPro" id="IPR001227">
    <property type="entry name" value="Ac_transferase_dom_sf"/>
</dbReference>
<evidence type="ECO:0000256" key="10">
    <source>
        <dbReference type="ARBA" id="ARBA00023268"/>
    </source>
</evidence>
<dbReference type="GO" id="GO:0031177">
    <property type="term" value="F:phosphopantetheine binding"/>
    <property type="evidence" value="ECO:0007669"/>
    <property type="project" value="InterPro"/>
</dbReference>
<dbReference type="InterPro" id="IPR020841">
    <property type="entry name" value="PKS_Beta-ketoAc_synthase_dom"/>
</dbReference>
<evidence type="ECO:0000259" key="22">
    <source>
        <dbReference type="PROSITE" id="PS50075"/>
    </source>
</evidence>
<dbReference type="Gene3D" id="3.40.47.10">
    <property type="match status" value="1"/>
</dbReference>
<keyword evidence="8" id="KW-0560">Oxidoreductase</keyword>
<dbReference type="GO" id="GO:0004315">
    <property type="term" value="F:3-oxoacyl-[acyl-carrier-protein] synthase activity"/>
    <property type="evidence" value="ECO:0007669"/>
    <property type="project" value="InterPro"/>
</dbReference>
<dbReference type="Proteomes" id="UP000565745">
    <property type="component" value="Unassembled WGS sequence"/>
</dbReference>
<proteinExistence type="predicted"/>
<protein>
    <recommendedName>
        <fullName evidence="17">Phenolphthiocerol/phthiocerol polyketide synthase subunit E</fullName>
        <ecNumber evidence="16">2.3.1.292</ecNumber>
    </recommendedName>
    <alternativeName>
        <fullName evidence="19">(Phenol)carboxyphthiodiolenone synthase subunit E</fullName>
    </alternativeName>
    <alternativeName>
        <fullName evidence="20">Beta-ketoacyl-acyl-carrier-protein synthase I</fullName>
    </alternativeName>
    <alternativeName>
        <fullName evidence="18">Phthiocerol synthesis polyketide synthase type I PpsE</fullName>
    </alternativeName>
</protein>
<name>A0A7W6M8K1_9RHOB</name>
<dbReference type="Gene3D" id="3.40.50.1820">
    <property type="entry name" value="alpha/beta hydrolase"/>
    <property type="match status" value="1"/>
</dbReference>
<comment type="caution">
    <text evidence="25">The sequence shown here is derived from an EMBL/GenBank/DDBJ whole genome shotgun (WGS) entry which is preliminary data.</text>
</comment>
<dbReference type="InterPro" id="IPR016039">
    <property type="entry name" value="Thiolase-like"/>
</dbReference>
<dbReference type="SMART" id="SM00824">
    <property type="entry name" value="PKS_TE"/>
    <property type="match status" value="1"/>
</dbReference>
<sequence>MTHLRRDELVQMTTSEKHPQRGEDIAIVGLSVNVPGAAGVDAYWANLAQGVESIRRLSEQELLDAGETAQTLAQKNYVPAAALLEGFDTFDADFFGFSPKDAAILDPQHRKFLEVAWEAMEQAGHPPETIPGPVGVYAGCGMGSYFYFNICSNPDLVDDVGMFLLRHTGNDKDFLSTRVSHVFDLKGPSINLQTACSTSLVAIHYACQALRAGEIDMALAGGVTIELPQGRGYVFKENEILSPDGHCHAFDHRAQGTVFGSGAGAVALRRLSDAVADGDHIWAVIKGSAVNNDGAAKAGYLAPSVDGQTQAIAAALDAAGVKAQSIGMVECHGTGTYLGDPIEVAALTEAYRAQTDAVDFCRIGSVKTNIGHLDTAAGVAGLAKATLALHHKQMPPSLGYEAPNPAIPFNGSPFSVNDTLTDWQAGDGPRRAAVNALGVGGTNAHTILEEAPLRAPSEESDWPFHALTVSGASKAALDANTKALVQHLRQHPDQPLADVAYTLKNGRRAFEKRRVVVAETHEEAAQLLENADTRRVFTHDTLGDAPEVVFMFPGGGAQYVGMARDLYETEPEFAEWMDKGLEHLAPQLDYDIRAIWLPQDAQSDEATERLKTPSVQLPLIAIVEYALAKLWMSWGVQPAAMVGHSMGENVAACLAGVMSFENLIDLVLLRGRLFDEVPAGGMLSISAPLGAIAPLLGDDLDIASVNAPELIAVSGPQAALDAMQERLAGAGLEYQRIAIDIAAHSRMLEPILDRYRDFLAGLDLQAPQMPFVSNRSGALITADEATSPDYWVGQLRNTVNFADCITTLSAPRKRIYLEVGPGKALSALAQMSETVAPAQVLSSLRHPEQDIADDMYFVSVIGRLWACGLDADWSQIWGEARRNRVVLPTYQFQRAQYFIEPGKAAVIEAAPLLERRDNMEDWGSVPAWRPRLAETEIDVATELALAPSKWLFFTDEEGVAAPVVARLRDAGHLVTCVRAGDAFAQTDKETYTIAPEQGRAGYDQLIAAVAEQERSPDRIAHFWLTDDHVAPRPGSSKFDRNLEQGFWSLTWLAQALSEAGLDAPLHLSVFTAGAAQVKGEDVPHPEEAMVSGPAGVFGRELPGVTCDQIDLEPQAKIDDTAKGWFAKRPPETDENDDDLTDRLLEELTAVSGNRVVAYRGAKRFEQSYKPVPLGPNDKAAFRDGGTYLITGGFGGIGQTLAADILRENKAAVILLSREALPERSLWDSYLSTHDTSDRTARRMRAAMRLEEIAKMGGGTLEVAAADVANLAQMRRVVSDLTERYGSVTGVIHAAGTLDDAPLLAKSDARIDAVLAPKVQGLRVIDQVLPDGALELLVLFSSTSTATRAAGQTDYVAANAWLNAFAAARRGGKTKVVAVNWGIWSDVGMAASALQGGAGDVLPPRQIDSALIKQAGADSAGDPVFTAPLSTDHWILDQHRTTDGQAILPGTGYIAVLAEAAAAQGLAGFEISDLYFLRALPVEAGTSRELQLTLHPEGDGFAVEMRSDCRLQGKSGWQLHAQAMVSPPQVARPNALDLAAIESRCPDTQTAPEGGRLKTAQEAHLDFGPRWHVLQNTRTGAGEGLADLSLPVALESDLRDGHVLHAGLMDLATGWAMELVPGYDTSHLWVPVSYGMIRVHAPLPARIRSWVRLSDGAASDGFARFDIALTDVFGNVLVEVGDFEMKRLEGGFGTTPLTSAEVRFEDEDDSGADLTPAEERLAYLVSQGIRAEEGPQALRRALALDVPQVMVSSVPLAQLIAQANQPVQDSAPVGQSFERPDLDGSFVAPRNRIEERLADLWQNLLGVSPVGVEDSFFDLGGHSLIAVRLFASIKREFKVEFPISVLFEAPTIAKCAALIAAETGDAGDLADGEVTAAPVERFEFLVPLNQSDRTDAPPLFIVAGMFGNVLNLRHLALPFSKERRVYGVQARGLIGETDPHRDVSAAAADYLAEIKRVQPQGPYLVAGYSGGGITAYEMAQQLRDAGDAVGAVILLDTPLPVRPSLNRPDKALIKIAEMRSKGPRFLLEWAQKRWAWEKQKRSQTGDVPTVGTGAEFNNLKVQDAFLEAVGKYKTPKWDGPLALFRPALDRHWAVTGGNWVSQEREYVFEDNQWRQFAPQLEVIEVPGNHESMVLAPNVTTLAQEVGEAIARGLQSQGAEAPDVWSQATAAE</sequence>
<dbReference type="Gene3D" id="1.10.1200.10">
    <property type="entry name" value="ACP-like"/>
    <property type="match status" value="1"/>
</dbReference>
<dbReference type="Pfam" id="PF21089">
    <property type="entry name" value="PKS_DH_N"/>
    <property type="match status" value="1"/>
</dbReference>
<keyword evidence="9" id="KW-0443">Lipid metabolism</keyword>
<dbReference type="SMART" id="SM00826">
    <property type="entry name" value="PKS_DH"/>
    <property type="match status" value="1"/>
</dbReference>
<dbReference type="EMBL" id="JACIFU010000002">
    <property type="protein sequence ID" value="MBB4174374.1"/>
    <property type="molecule type" value="Genomic_DNA"/>
</dbReference>
<dbReference type="InterPro" id="IPR016035">
    <property type="entry name" value="Acyl_Trfase/lysoPLipase"/>
</dbReference>
<evidence type="ECO:0000256" key="11">
    <source>
        <dbReference type="ARBA" id="ARBA00050973"/>
    </source>
</evidence>
<dbReference type="Pfam" id="PF21394">
    <property type="entry name" value="Beta-ketacyl_N"/>
    <property type="match status" value="1"/>
</dbReference>
<dbReference type="SUPFAM" id="SSF53901">
    <property type="entry name" value="Thiolase-like"/>
    <property type="match status" value="1"/>
</dbReference>
<feature type="active site" description="Proton donor; for dehydratase activity" evidence="21">
    <location>
        <position position="1609"/>
    </location>
</feature>
<dbReference type="InterPro" id="IPR014031">
    <property type="entry name" value="Ketoacyl_synth_C"/>
</dbReference>
<accession>A0A7W6M8K1</accession>
<evidence type="ECO:0000256" key="21">
    <source>
        <dbReference type="PROSITE-ProRule" id="PRU01363"/>
    </source>
</evidence>
<dbReference type="FunFam" id="1.10.1200.10:FF:000005">
    <property type="entry name" value="Nonribosomal peptide synthetase 1"/>
    <property type="match status" value="1"/>
</dbReference>
<dbReference type="PROSITE" id="PS52019">
    <property type="entry name" value="PKS_MFAS_DH"/>
    <property type="match status" value="1"/>
</dbReference>
<comment type="catalytic activity">
    <reaction evidence="13">
        <text>docosanoyl-[(phenol)carboxyphthiodiolenone synthase] + 2 (S)-methylmalonyl-CoA + 3 malonyl-CoA + 5 NADPH + 10 H(+) = C34-carboxyphthiodiolenone-[(phenol)carboxyphthiodiolenone synthase] + 5 CO2 + 5 NADP(+) + 5 CoA + 2 H2O</text>
        <dbReference type="Rhea" id="RHEA:57752"/>
        <dbReference type="Rhea" id="RHEA-COMP:14987"/>
        <dbReference type="Rhea" id="RHEA-COMP:14988"/>
        <dbReference type="ChEBI" id="CHEBI:15377"/>
        <dbReference type="ChEBI" id="CHEBI:15378"/>
        <dbReference type="ChEBI" id="CHEBI:16526"/>
        <dbReference type="ChEBI" id="CHEBI:57287"/>
        <dbReference type="ChEBI" id="CHEBI:57327"/>
        <dbReference type="ChEBI" id="CHEBI:57384"/>
        <dbReference type="ChEBI" id="CHEBI:57783"/>
        <dbReference type="ChEBI" id="CHEBI:58349"/>
        <dbReference type="ChEBI" id="CHEBI:142237"/>
        <dbReference type="ChEBI" id="CHEBI:142238"/>
        <dbReference type="EC" id="2.3.1.292"/>
    </reaction>
</comment>
<dbReference type="PROSITE" id="PS52004">
    <property type="entry name" value="KS3_2"/>
    <property type="match status" value="1"/>
</dbReference>
<evidence type="ECO:0000256" key="7">
    <source>
        <dbReference type="ARBA" id="ARBA00022857"/>
    </source>
</evidence>
<dbReference type="SUPFAM" id="SSF47336">
    <property type="entry name" value="ACP-like"/>
    <property type="match status" value="1"/>
</dbReference>
<evidence type="ECO:0000256" key="14">
    <source>
        <dbReference type="ARBA" id="ARBA00052745"/>
    </source>
</evidence>
<dbReference type="Gene3D" id="3.10.129.110">
    <property type="entry name" value="Polyketide synthase dehydratase"/>
    <property type="match status" value="1"/>
</dbReference>
<evidence type="ECO:0000313" key="25">
    <source>
        <dbReference type="EMBL" id="MBB4174374.1"/>
    </source>
</evidence>
<dbReference type="InterPro" id="IPR001031">
    <property type="entry name" value="Thioesterase"/>
</dbReference>
<dbReference type="CDD" id="cd08953">
    <property type="entry name" value="KR_2_SDR_x"/>
    <property type="match status" value="1"/>
</dbReference>
<dbReference type="Pfam" id="PF08659">
    <property type="entry name" value="KR"/>
    <property type="match status" value="1"/>
</dbReference>
<feature type="active site" description="Proton acceptor; for dehydratase activity" evidence="21">
    <location>
        <position position="1438"/>
    </location>
</feature>
<dbReference type="GO" id="GO:0034081">
    <property type="term" value="C:polyketide synthase complex"/>
    <property type="evidence" value="ECO:0007669"/>
    <property type="project" value="UniProtKB-ARBA"/>
</dbReference>
<evidence type="ECO:0000256" key="6">
    <source>
        <dbReference type="ARBA" id="ARBA00022832"/>
    </source>
</evidence>
<dbReference type="InterPro" id="IPR050091">
    <property type="entry name" value="PKS_NRPS_Biosynth_Enz"/>
</dbReference>
<dbReference type="GO" id="GO:0016491">
    <property type="term" value="F:oxidoreductase activity"/>
    <property type="evidence" value="ECO:0007669"/>
    <property type="project" value="UniProtKB-KW"/>
</dbReference>
<feature type="region of interest" description="N-terminal hotdog fold" evidence="21">
    <location>
        <begin position="1407"/>
        <end position="1531"/>
    </location>
</feature>
<feature type="domain" description="PKS/mFAS DH" evidence="24">
    <location>
        <begin position="1407"/>
        <end position="1693"/>
    </location>
</feature>
<comment type="catalytic activity">
    <reaction evidence="12">
        <text>19-(4-hydroxyphenyl)nonadecanoyl-[(phenol)carboxyphthiodiolenone synthase] + 2 (S)-methylmalonyl-CoA + 3 malonyl-CoA + 5 NADPH + 10 H(+) = C37-(phenol)carboxyphthiodiolenone-[(phenol)carboxyphthiodiolenone synthase] + 5 CO2 + 5 NADP(+) + 5 CoA + 2 H2O</text>
        <dbReference type="Rhea" id="RHEA:57760"/>
        <dbReference type="Rhea" id="RHEA-COMP:14273"/>
        <dbReference type="Rhea" id="RHEA-COMP:14990"/>
        <dbReference type="ChEBI" id="CHEBI:15377"/>
        <dbReference type="ChEBI" id="CHEBI:15378"/>
        <dbReference type="ChEBI" id="CHEBI:16526"/>
        <dbReference type="ChEBI" id="CHEBI:57287"/>
        <dbReference type="ChEBI" id="CHEBI:57327"/>
        <dbReference type="ChEBI" id="CHEBI:57384"/>
        <dbReference type="ChEBI" id="CHEBI:57783"/>
        <dbReference type="ChEBI" id="CHEBI:58349"/>
        <dbReference type="ChEBI" id="CHEBI:133301"/>
        <dbReference type="ChEBI" id="CHEBI:142260"/>
        <dbReference type="EC" id="2.3.1.292"/>
    </reaction>
</comment>
<dbReference type="InterPro" id="IPR029058">
    <property type="entry name" value="AB_hydrolase_fold"/>
</dbReference>
<dbReference type="Pfam" id="PF22621">
    <property type="entry name" value="CurL-like_PKS_C"/>
    <property type="match status" value="1"/>
</dbReference>
<organism evidence="25 26">
    <name type="scientific">Sulfitobacter noctilucicola</name>
    <dbReference type="NCBI Taxonomy" id="1342301"/>
    <lineage>
        <taxon>Bacteria</taxon>
        <taxon>Pseudomonadati</taxon>
        <taxon>Pseudomonadota</taxon>
        <taxon>Alphaproteobacteria</taxon>
        <taxon>Rhodobacterales</taxon>
        <taxon>Roseobacteraceae</taxon>
        <taxon>Sulfitobacter</taxon>
    </lineage>
</organism>
<evidence type="ECO:0000256" key="5">
    <source>
        <dbReference type="ARBA" id="ARBA00022679"/>
    </source>
</evidence>
<dbReference type="PROSITE" id="PS50075">
    <property type="entry name" value="CARRIER"/>
    <property type="match status" value="1"/>
</dbReference>
<dbReference type="PANTHER" id="PTHR43775:SF51">
    <property type="entry name" value="INACTIVE PHENOLPHTHIOCEROL SYNTHESIS POLYKETIDE SYNTHASE TYPE I PKS1-RELATED"/>
    <property type="match status" value="1"/>
</dbReference>
<dbReference type="InterPro" id="IPR049900">
    <property type="entry name" value="PKS_mFAS_DH"/>
</dbReference>
<dbReference type="InterPro" id="IPR049490">
    <property type="entry name" value="C883_1060-like_KR_N"/>
</dbReference>
<reference evidence="25 26" key="1">
    <citation type="submission" date="2020-08" db="EMBL/GenBank/DDBJ databases">
        <title>Genomic Encyclopedia of Type Strains, Phase IV (KMG-IV): sequencing the most valuable type-strain genomes for metagenomic binning, comparative biology and taxonomic classification.</title>
        <authorList>
            <person name="Goeker M."/>
        </authorList>
    </citation>
    <scope>NUCLEOTIDE SEQUENCE [LARGE SCALE GENOMIC DNA]</scope>
    <source>
        <strain evidence="25 26">DSM 101015</strain>
    </source>
</reference>
<dbReference type="InterPro" id="IPR020807">
    <property type="entry name" value="PKS_DH"/>
</dbReference>
<comment type="catalytic activity">
    <reaction evidence="14">
        <text>icosanoyl-[(phenol)carboxyphthiodiolenone synthase] + 2 (S)-methylmalonyl-CoA + 3 malonyl-CoA + 5 NADPH + 10 H(+) = C32-carboxyphthiodiolenone-[(phenol)carboxyphthiodiolenone synthase] + 5 CO2 + 5 NADP(+) + 5 CoA + 2 H2O</text>
        <dbReference type="Rhea" id="RHEA:57748"/>
        <dbReference type="Rhea" id="RHEA-COMP:14985"/>
        <dbReference type="Rhea" id="RHEA-COMP:14986"/>
        <dbReference type="ChEBI" id="CHEBI:15377"/>
        <dbReference type="ChEBI" id="CHEBI:15378"/>
        <dbReference type="ChEBI" id="CHEBI:16526"/>
        <dbReference type="ChEBI" id="CHEBI:57287"/>
        <dbReference type="ChEBI" id="CHEBI:57327"/>
        <dbReference type="ChEBI" id="CHEBI:57384"/>
        <dbReference type="ChEBI" id="CHEBI:57783"/>
        <dbReference type="ChEBI" id="CHEBI:58349"/>
        <dbReference type="ChEBI" id="CHEBI:87848"/>
        <dbReference type="ChEBI" id="CHEBI:142236"/>
        <dbReference type="EC" id="2.3.1.292"/>
    </reaction>
</comment>
<dbReference type="Pfam" id="PF00109">
    <property type="entry name" value="ketoacyl-synt"/>
    <property type="match status" value="1"/>
</dbReference>
<dbReference type="GO" id="GO:0004312">
    <property type="term" value="F:fatty acid synthase activity"/>
    <property type="evidence" value="ECO:0007669"/>
    <property type="project" value="TreeGrafter"/>
</dbReference>
<dbReference type="InterPro" id="IPR049551">
    <property type="entry name" value="PKS_DH_C"/>
</dbReference>
<evidence type="ECO:0000256" key="13">
    <source>
        <dbReference type="ARBA" id="ARBA00052119"/>
    </source>
</evidence>
<dbReference type="Gene3D" id="3.30.70.250">
    <property type="entry name" value="Malonyl-CoA ACP transacylase, ACP-binding"/>
    <property type="match status" value="1"/>
</dbReference>
<evidence type="ECO:0000256" key="17">
    <source>
        <dbReference type="ARBA" id="ARBA00073623"/>
    </source>
</evidence>
<comment type="function">
    <text evidence="15">Part of the PpsABCDE complex involved in the biosynthesis of the lipid core common to phthiocerols and phenolphthiocerols by successive additions of malonyl-CoA or methylmalonyl-CoA extender units. PpsA can accept as substrate the activated forms of either icosanoyl (C20), docosanoyl (C22) or lignoceroyl (C24) groups from FadD26, or a (4-hydroxyphenyl)-C17 or (4-hydroxyphenyl)-C19 fatty acyl from FadD29. PpsA initiates the biosynthesis and extends its substrate using a malonyl-CoA extender unit. The PpsB and PpsC proteins add the second and third malonyl-CoA extender units. PpsD adds an (R)-methylmalonyl unit and PpsE adds a second (R)-methylmalonyl unit. The incorporation of the methylmalonyl units results in formation of two branched methyl groups in the elongated product.</text>
</comment>
<dbReference type="Gene3D" id="3.40.50.720">
    <property type="entry name" value="NAD(P)-binding Rossmann-like Domain"/>
    <property type="match status" value="1"/>
</dbReference>
<dbReference type="InterPro" id="IPR016036">
    <property type="entry name" value="Malonyl_transacylase_ACP-bd"/>
</dbReference>
<dbReference type="InterPro" id="IPR014030">
    <property type="entry name" value="Ketoacyl_synth_N"/>
</dbReference>
<dbReference type="Pfam" id="PF14765">
    <property type="entry name" value="PS-DH"/>
    <property type="match status" value="1"/>
</dbReference>
<evidence type="ECO:0000256" key="19">
    <source>
        <dbReference type="ARBA" id="ARBA00078169"/>
    </source>
</evidence>
<evidence type="ECO:0000313" key="26">
    <source>
        <dbReference type="Proteomes" id="UP000565745"/>
    </source>
</evidence>
<keyword evidence="3" id="KW-0596">Phosphopantetheine</keyword>
<keyword evidence="26" id="KW-1185">Reference proteome</keyword>
<evidence type="ECO:0000256" key="9">
    <source>
        <dbReference type="ARBA" id="ARBA00023098"/>
    </source>
</evidence>
<dbReference type="SMART" id="SM00825">
    <property type="entry name" value="PKS_KS"/>
    <property type="match status" value="1"/>
</dbReference>